<name>A0A0U1NZK0_9BACI</name>
<organism evidence="2 3">
    <name type="scientific">Neobacillus massiliamazoniensis</name>
    <dbReference type="NCBI Taxonomy" id="1499688"/>
    <lineage>
        <taxon>Bacteria</taxon>
        <taxon>Bacillati</taxon>
        <taxon>Bacillota</taxon>
        <taxon>Bacilli</taxon>
        <taxon>Bacillales</taxon>
        <taxon>Bacillaceae</taxon>
        <taxon>Neobacillus</taxon>
    </lineage>
</organism>
<sequence length="72" mass="8551">MEWYRYLALVGLIFWVTGVLNIYFVKKQIKNFKNVHSLPDDFLKNKNKRLLLASFFVLLGILLSFIATMFSY</sequence>
<proteinExistence type="predicted"/>
<keyword evidence="1" id="KW-1133">Transmembrane helix</keyword>
<dbReference type="AlphaFoldDB" id="A0A0U1NZK0"/>
<protein>
    <submittedName>
        <fullName evidence="2">Uncharacterized protein</fullName>
    </submittedName>
</protein>
<dbReference type="RefSeq" id="WP_090635898.1">
    <property type="nucleotide sequence ID" value="NZ_CVRB01000003.1"/>
</dbReference>
<evidence type="ECO:0000313" key="2">
    <source>
        <dbReference type="EMBL" id="CRK83417.1"/>
    </source>
</evidence>
<keyword evidence="3" id="KW-1185">Reference proteome</keyword>
<keyword evidence="1" id="KW-0472">Membrane</keyword>
<feature type="transmembrane region" description="Helical" evidence="1">
    <location>
        <begin position="6"/>
        <end position="25"/>
    </location>
</feature>
<reference evidence="3" key="1">
    <citation type="submission" date="2015-05" db="EMBL/GenBank/DDBJ databases">
        <authorList>
            <person name="Urmite Genomes"/>
        </authorList>
    </citation>
    <scope>NUCLEOTIDE SEQUENCE [LARGE SCALE GENOMIC DNA]</scope>
    <source>
        <strain evidence="3">LF1</strain>
    </source>
</reference>
<accession>A0A0U1NZK0</accession>
<dbReference type="Proteomes" id="UP000199087">
    <property type="component" value="Unassembled WGS sequence"/>
</dbReference>
<evidence type="ECO:0000313" key="3">
    <source>
        <dbReference type="Proteomes" id="UP000199087"/>
    </source>
</evidence>
<keyword evidence="1" id="KW-0812">Transmembrane</keyword>
<gene>
    <name evidence="2" type="ORF">BN000_03385</name>
</gene>
<dbReference type="EMBL" id="CVRB01000003">
    <property type="protein sequence ID" value="CRK83417.1"/>
    <property type="molecule type" value="Genomic_DNA"/>
</dbReference>
<evidence type="ECO:0000256" key="1">
    <source>
        <dbReference type="SAM" id="Phobius"/>
    </source>
</evidence>
<feature type="transmembrane region" description="Helical" evidence="1">
    <location>
        <begin position="50"/>
        <end position="70"/>
    </location>
</feature>